<protein>
    <submittedName>
        <fullName evidence="2">Uncharacterized protein</fullName>
    </submittedName>
</protein>
<name>A0A8J2MZ22_COTCN</name>
<dbReference type="Proteomes" id="UP000786811">
    <property type="component" value="Unassembled WGS sequence"/>
</dbReference>
<sequence>MTEELRLTSLSPLPKCAGEVKAKEFCTSMTIKPKIAIIKMTENDQEVGAEKELKEKEVEAKEEMKGKEVRAEKREIAEGAGVETEKYVKSDEGAKKENGMSVENEVAVEKEKIEDAVEVRIGVINMIIKNIDNLCN</sequence>
<comment type="caution">
    <text evidence="2">The sequence shown here is derived from an EMBL/GenBank/DDBJ whole genome shotgun (WGS) entry which is preliminary data.</text>
</comment>
<organism evidence="2 3">
    <name type="scientific">Cotesia congregata</name>
    <name type="common">Parasitoid wasp</name>
    <name type="synonym">Apanteles congregatus</name>
    <dbReference type="NCBI Taxonomy" id="51543"/>
    <lineage>
        <taxon>Eukaryota</taxon>
        <taxon>Metazoa</taxon>
        <taxon>Ecdysozoa</taxon>
        <taxon>Arthropoda</taxon>
        <taxon>Hexapoda</taxon>
        <taxon>Insecta</taxon>
        <taxon>Pterygota</taxon>
        <taxon>Neoptera</taxon>
        <taxon>Endopterygota</taxon>
        <taxon>Hymenoptera</taxon>
        <taxon>Apocrita</taxon>
        <taxon>Ichneumonoidea</taxon>
        <taxon>Braconidae</taxon>
        <taxon>Microgastrinae</taxon>
        <taxon>Cotesia</taxon>
    </lineage>
</organism>
<gene>
    <name evidence="2" type="ORF">HICCMSTLAB_LOCUS13643</name>
</gene>
<evidence type="ECO:0000313" key="3">
    <source>
        <dbReference type="Proteomes" id="UP000786811"/>
    </source>
</evidence>
<dbReference type="AlphaFoldDB" id="A0A8J2MZ22"/>
<keyword evidence="3" id="KW-1185">Reference proteome</keyword>
<reference evidence="2" key="1">
    <citation type="submission" date="2021-04" db="EMBL/GenBank/DDBJ databases">
        <authorList>
            <person name="Chebbi M.A.C M."/>
        </authorList>
    </citation>
    <scope>NUCLEOTIDE SEQUENCE</scope>
</reference>
<accession>A0A8J2MZ22</accession>
<dbReference type="EMBL" id="CAJNRD030001124">
    <property type="protein sequence ID" value="CAG5109007.1"/>
    <property type="molecule type" value="Genomic_DNA"/>
</dbReference>
<feature type="compositionally biased region" description="Basic and acidic residues" evidence="1">
    <location>
        <begin position="84"/>
        <end position="98"/>
    </location>
</feature>
<evidence type="ECO:0000256" key="1">
    <source>
        <dbReference type="SAM" id="MobiDB-lite"/>
    </source>
</evidence>
<feature type="region of interest" description="Disordered" evidence="1">
    <location>
        <begin position="84"/>
        <end position="103"/>
    </location>
</feature>
<evidence type="ECO:0000313" key="2">
    <source>
        <dbReference type="EMBL" id="CAG5109007.1"/>
    </source>
</evidence>
<proteinExistence type="predicted"/>